<protein>
    <submittedName>
        <fullName evidence="3">Carboxylesterase</fullName>
    </submittedName>
</protein>
<gene>
    <name evidence="3" type="ORF">Adt_45276</name>
</gene>
<evidence type="ECO:0000313" key="3">
    <source>
        <dbReference type="EMBL" id="KAL2461856.1"/>
    </source>
</evidence>
<proteinExistence type="inferred from homology"/>
<dbReference type="InterPro" id="IPR050466">
    <property type="entry name" value="Carboxylest/Gibb_receptor"/>
</dbReference>
<evidence type="ECO:0000313" key="4">
    <source>
        <dbReference type="Proteomes" id="UP001604336"/>
    </source>
</evidence>
<dbReference type="InterPro" id="IPR029058">
    <property type="entry name" value="AB_hydrolase_fold"/>
</dbReference>
<dbReference type="Proteomes" id="UP001604336">
    <property type="component" value="Unassembled WGS sequence"/>
</dbReference>
<sequence length="366" mass="41280">MAADHISKPYLPLMLRLKLCMGNFFIRFAFRYDGTINRRLFDLLDRKVEPNSTVVIDNIHVSSSDITLDPSRNLWFRLFVPRTTNNGGDGGGSALPLIIYYHGGGFSFCGPDSKPCDDFCRRLAAKTPAVIASVNYRLAPEYRYPCQYEDGFDTLRLINAQNYKILPSNVDLNKCFLAGDSAGGNIAHHVAVRACQKSQELDKLVIVGLVAVQPFFGGEERTQSELRLTKAPVLNVEGTDRLWTMFLPEGADRNHHAVNVEANFESIDMKNVKFPSTLVIVGGFDPLQDWQTRYAQGLKKRGKQVELIKYPNAFHSFYGFPELPEFPLFIKDVRNFIQKQSTLVVDKNTQLNQNAQESTLTEQFVG</sequence>
<dbReference type="Gene3D" id="3.40.50.1820">
    <property type="entry name" value="alpha/beta hydrolase"/>
    <property type="match status" value="1"/>
</dbReference>
<dbReference type="Pfam" id="PF07859">
    <property type="entry name" value="Abhydrolase_3"/>
    <property type="match status" value="1"/>
</dbReference>
<reference evidence="4" key="1">
    <citation type="submission" date="2024-07" db="EMBL/GenBank/DDBJ databases">
        <title>Two chromosome-level genome assemblies of Korean endemic species Abeliophyllum distichum and Forsythia ovata (Oleaceae).</title>
        <authorList>
            <person name="Jang H."/>
        </authorList>
    </citation>
    <scope>NUCLEOTIDE SEQUENCE [LARGE SCALE GENOMIC DNA]</scope>
</reference>
<dbReference type="PANTHER" id="PTHR23024:SF24">
    <property type="entry name" value="ALPHA_BETA HYDROLASE FOLD-3 DOMAIN-CONTAINING PROTEIN"/>
    <property type="match status" value="1"/>
</dbReference>
<keyword evidence="4" id="KW-1185">Reference proteome</keyword>
<accession>A0ABD1PD82</accession>
<name>A0ABD1PD82_9LAMI</name>
<comment type="caution">
    <text evidence="3">The sequence shown here is derived from an EMBL/GenBank/DDBJ whole genome shotgun (WGS) entry which is preliminary data.</text>
</comment>
<comment type="similarity">
    <text evidence="1">Belongs to the 'GDXG' lipolytic enzyme family.</text>
</comment>
<dbReference type="AlphaFoldDB" id="A0ABD1PD82"/>
<dbReference type="EMBL" id="JBFOLK010000014">
    <property type="protein sequence ID" value="KAL2461856.1"/>
    <property type="molecule type" value="Genomic_DNA"/>
</dbReference>
<dbReference type="SUPFAM" id="SSF53474">
    <property type="entry name" value="alpha/beta-Hydrolases"/>
    <property type="match status" value="1"/>
</dbReference>
<dbReference type="PANTHER" id="PTHR23024">
    <property type="entry name" value="ARYLACETAMIDE DEACETYLASE"/>
    <property type="match status" value="1"/>
</dbReference>
<feature type="domain" description="Alpha/beta hydrolase fold-3" evidence="2">
    <location>
        <begin position="98"/>
        <end position="318"/>
    </location>
</feature>
<evidence type="ECO:0000256" key="1">
    <source>
        <dbReference type="ARBA" id="ARBA00010515"/>
    </source>
</evidence>
<organism evidence="3 4">
    <name type="scientific">Abeliophyllum distichum</name>
    <dbReference type="NCBI Taxonomy" id="126358"/>
    <lineage>
        <taxon>Eukaryota</taxon>
        <taxon>Viridiplantae</taxon>
        <taxon>Streptophyta</taxon>
        <taxon>Embryophyta</taxon>
        <taxon>Tracheophyta</taxon>
        <taxon>Spermatophyta</taxon>
        <taxon>Magnoliopsida</taxon>
        <taxon>eudicotyledons</taxon>
        <taxon>Gunneridae</taxon>
        <taxon>Pentapetalae</taxon>
        <taxon>asterids</taxon>
        <taxon>lamiids</taxon>
        <taxon>Lamiales</taxon>
        <taxon>Oleaceae</taxon>
        <taxon>Forsythieae</taxon>
        <taxon>Abeliophyllum</taxon>
    </lineage>
</organism>
<evidence type="ECO:0000259" key="2">
    <source>
        <dbReference type="Pfam" id="PF07859"/>
    </source>
</evidence>
<dbReference type="InterPro" id="IPR013094">
    <property type="entry name" value="AB_hydrolase_3"/>
</dbReference>